<feature type="region of interest" description="Disordered" evidence="1">
    <location>
        <begin position="394"/>
        <end position="435"/>
    </location>
</feature>
<protein>
    <submittedName>
        <fullName evidence="3">Uncharacterized protein</fullName>
    </submittedName>
</protein>
<dbReference type="OrthoDB" id="5651611at2"/>
<feature type="compositionally biased region" description="Basic and acidic residues" evidence="1">
    <location>
        <begin position="415"/>
        <end position="428"/>
    </location>
</feature>
<keyword evidence="5" id="KW-1185">Reference proteome</keyword>
<dbReference type="Proteomes" id="UP000051497">
    <property type="component" value="Unassembled WGS sequence"/>
</dbReference>
<proteinExistence type="predicted"/>
<sequence length="547" mass="62078">MSLRDFLVTFHREDAVLTLRGKRIDKNQVKQLGFGAEKKVYGIKGSKECFFIPSRLNENWDNLIDTEKEACDHILSVGLKAQRYEKVPLTVESSSARYTINVLVSKNFKNIAQDDSITIHDSKSALNKFTGKSFNFYNGKIENLRDKKWNFAIIEKILKEYAIALTFQLPIRAVQHNDDSEHLCFELSNNRPPKARYFFWDVAGDFNFSGPPIVPDLKILKSGTRNLEYKNHSNPLLKRLYSKNNGLELLCNQLACVFGENRKEFEKMGFTNPTDAALACEKALFESIPKLTFENTVTDARRHALSKLREFIQVFKDETNKSQNNDRVLRDLLRSAISTGNLNVVEEVVQLIDNKSRFTTDYGKALFDFAKLYPEKTIQIYLNEHLGNVAPQKATISAQTPPKAASASSKKAPSTRKERIAKKDKTSEPDVPLESNETGLAPIVKATLFGVATCALFWCLGMSSIVSAVMFAGSFVASLYYDYRKHQPMLTPLKHSNQQNSSSSQNENAIDSVRSNLWKPSFELSLNNQDNLRPPYTQVNQKTLRLR</sequence>
<comment type="caution">
    <text evidence="3">The sequence shown here is derived from an EMBL/GenBank/DDBJ whole genome shotgun (WGS) entry which is preliminary data.</text>
</comment>
<reference evidence="3" key="1">
    <citation type="submission" date="2015-09" db="EMBL/GenBank/DDBJ databases">
        <title>Draft Genome Sequences of Two Novel Amoeba-resistant Intranuclear Bacteria, Candidatus Berkiella cookevillensis and Candidatus Berkiella aquae.</title>
        <authorList>
            <person name="Mehari Y.T."/>
            <person name="Arivett B.A."/>
            <person name="Farone A.L."/>
            <person name="Gunderson J.H."/>
            <person name="Farone M.B."/>
        </authorList>
    </citation>
    <scope>NUCLEOTIDE SEQUENCE [LARGE SCALE GENOMIC DNA]</scope>
    <source>
        <strain evidence="3">HT99</strain>
    </source>
</reference>
<reference evidence="4" key="2">
    <citation type="journal article" date="2016" name="Genome Announc.">
        <title>Draft Genome Sequences of Two Novel Amoeba-Resistant Intranuclear Bacteria, 'Candidatus Berkiella cookevillensis' and 'Candidatus Berkiella aquae'.</title>
        <authorList>
            <person name="Mehari Y.T."/>
            <person name="Arivett B.A."/>
            <person name="Farone A.L."/>
            <person name="Gunderson J.H."/>
            <person name="Farone M.B."/>
        </authorList>
    </citation>
    <scope>NUCLEOTIDE SEQUENCE</scope>
    <source>
        <strain evidence="4">HT99</strain>
    </source>
</reference>
<evidence type="ECO:0000313" key="4">
    <source>
        <dbReference type="EMBL" id="MCS5710569.1"/>
    </source>
</evidence>
<dbReference type="EMBL" id="LKAJ01000003">
    <property type="protein sequence ID" value="KRG21738.1"/>
    <property type="molecule type" value="Genomic_DNA"/>
</dbReference>
<dbReference type="EMBL" id="LKAJ02000001">
    <property type="protein sequence ID" value="MCS5710569.1"/>
    <property type="molecule type" value="Genomic_DNA"/>
</dbReference>
<accession>A0A0Q9YW40</accession>
<evidence type="ECO:0000256" key="1">
    <source>
        <dbReference type="SAM" id="MobiDB-lite"/>
    </source>
</evidence>
<reference evidence="4" key="3">
    <citation type="submission" date="2021-06" db="EMBL/GenBank/DDBJ databases">
        <title>Genomic Description and Analysis of Intracellular Bacteria, Candidatus Berkiella cookevillensis and Candidatus Berkiella aquae.</title>
        <authorList>
            <person name="Kidane D.T."/>
            <person name="Mehari Y.T."/>
            <person name="Rice F.C."/>
            <person name="Arivett B.A."/>
            <person name="Farone A.L."/>
            <person name="Berk S.G."/>
            <person name="Farone M.B."/>
        </authorList>
    </citation>
    <scope>NUCLEOTIDE SEQUENCE</scope>
    <source>
        <strain evidence="4">HT99</strain>
    </source>
</reference>
<dbReference type="AlphaFoldDB" id="A0A0Q9YW40"/>
<keyword evidence="2" id="KW-0472">Membrane</keyword>
<gene>
    <name evidence="4" type="ORF">HT99x_003945</name>
    <name evidence="3" type="ORF">HT99x_00929</name>
</gene>
<evidence type="ECO:0000256" key="2">
    <source>
        <dbReference type="SAM" id="Phobius"/>
    </source>
</evidence>
<feature type="compositionally biased region" description="Low complexity" evidence="1">
    <location>
        <begin position="401"/>
        <end position="412"/>
    </location>
</feature>
<keyword evidence="2" id="KW-1133">Transmembrane helix</keyword>
<dbReference type="RefSeq" id="WP_075065567.1">
    <property type="nucleotide sequence ID" value="NZ_LKAJ02000001.1"/>
</dbReference>
<evidence type="ECO:0000313" key="3">
    <source>
        <dbReference type="EMBL" id="KRG21738.1"/>
    </source>
</evidence>
<evidence type="ECO:0000313" key="5">
    <source>
        <dbReference type="Proteomes" id="UP000051497"/>
    </source>
</evidence>
<organism evidence="3">
    <name type="scientific">Candidatus Berkiella aquae</name>
    <dbReference type="NCBI Taxonomy" id="295108"/>
    <lineage>
        <taxon>Bacteria</taxon>
        <taxon>Pseudomonadati</taxon>
        <taxon>Pseudomonadota</taxon>
        <taxon>Gammaproteobacteria</taxon>
        <taxon>Candidatus Berkiellales</taxon>
        <taxon>Candidatus Berkiellaceae</taxon>
        <taxon>Candidatus Berkiella</taxon>
    </lineage>
</organism>
<feature type="transmembrane region" description="Helical" evidence="2">
    <location>
        <begin position="455"/>
        <end position="481"/>
    </location>
</feature>
<name>A0A0Q9YW40_9GAMM</name>
<dbReference type="STRING" id="295108.HT99x_00929"/>
<keyword evidence="2" id="KW-0812">Transmembrane</keyword>